<dbReference type="GO" id="GO:0005856">
    <property type="term" value="C:cytoskeleton"/>
    <property type="evidence" value="ECO:0007669"/>
    <property type="project" value="TreeGrafter"/>
</dbReference>
<dbReference type="PANTHER" id="PTHR10672">
    <property type="entry name" value="ADDUCIN"/>
    <property type="match status" value="1"/>
</dbReference>
<evidence type="ECO:0000259" key="2">
    <source>
        <dbReference type="SMART" id="SM01007"/>
    </source>
</evidence>
<dbReference type="Proteomes" id="UP000397656">
    <property type="component" value="Plasmid pRK1-1"/>
</dbReference>
<evidence type="ECO:0000313" key="4">
    <source>
        <dbReference type="Proteomes" id="UP000397656"/>
    </source>
</evidence>
<comment type="similarity">
    <text evidence="1">Belongs to the aldolase class II family.</text>
</comment>
<dbReference type="Gene3D" id="3.40.225.10">
    <property type="entry name" value="Class II aldolase/adducin N-terminal domain"/>
    <property type="match status" value="1"/>
</dbReference>
<reference evidence="3 4" key="1">
    <citation type="submission" date="2020-10" db="EMBL/GenBank/DDBJ databases">
        <title>Complete genome sequence of Cupriavidus basilensis CCUG 49340T.</title>
        <authorList>
            <person name="Salva-Serra F."/>
            <person name="Donoso R.A."/>
            <person name="Cho K.H."/>
            <person name="Yoo J.A."/>
            <person name="Lee K."/>
            <person name="Yoon S.-H."/>
            <person name="Perez-Pantoja D."/>
            <person name="Moore E.R.B."/>
        </authorList>
    </citation>
    <scope>NUCLEOTIDE SEQUENCE [LARGE SCALE GENOMIC DNA]</scope>
    <source>
        <strain evidence="4">CCUG 49340</strain>
        <plasmid evidence="3 4">pRK1-1</plasmid>
    </source>
</reference>
<dbReference type="AlphaFoldDB" id="A0A643G4T9"/>
<sequence length="262" mass="28983">MRSNYSDAEWKTRCELAALYRILAHHRMTDHIYTHISARVPGTDEHHFLINPYGLMFHEITASSLVKIDMHGRILESGSKGPQRVNTAGFMIHSAVHMARHDISCVVHTHTAAGIAVSAQEQGLLPISQHALKFYERISYHEYEGIASDEAERARLVADLGNNKAMVLRNHGLLAAGTTVAEAFIVIYYLERACQAQVAALAGGSRLTYPPVAVRQHTAQQFAELDIADNLAIDTGGLQSYHQVGFDAAIRLIKDDAPRYDS</sequence>
<dbReference type="EMBL" id="CP062805">
    <property type="protein sequence ID" value="QOT81836.1"/>
    <property type="molecule type" value="Genomic_DNA"/>
</dbReference>
<dbReference type="PANTHER" id="PTHR10672:SF3">
    <property type="entry name" value="PROTEIN HU-LI TAI SHAO"/>
    <property type="match status" value="1"/>
</dbReference>
<evidence type="ECO:0000313" key="3">
    <source>
        <dbReference type="EMBL" id="QOT81836.1"/>
    </source>
</evidence>
<protein>
    <submittedName>
        <fullName evidence="3">Class II aldolase/adducin family protein</fullName>
    </submittedName>
</protein>
<keyword evidence="3" id="KW-0614">Plasmid</keyword>
<accession>A0A643G4T9</accession>
<dbReference type="SMART" id="SM01007">
    <property type="entry name" value="Aldolase_II"/>
    <property type="match status" value="1"/>
</dbReference>
<geneLocation type="plasmid" evidence="3 4">
    <name>pRK1-1</name>
</geneLocation>
<gene>
    <name evidence="3" type="ORF">F7R26_036325</name>
</gene>
<dbReference type="GO" id="GO:0051015">
    <property type="term" value="F:actin filament binding"/>
    <property type="evidence" value="ECO:0007669"/>
    <property type="project" value="TreeGrafter"/>
</dbReference>
<feature type="domain" description="Class II aldolase/adducin N-terminal" evidence="2">
    <location>
        <begin position="14"/>
        <end position="198"/>
    </location>
</feature>
<dbReference type="NCBIfam" id="NF005451">
    <property type="entry name" value="PRK07044.1"/>
    <property type="match status" value="1"/>
</dbReference>
<dbReference type="SUPFAM" id="SSF53639">
    <property type="entry name" value="AraD/HMP-PK domain-like"/>
    <property type="match status" value="1"/>
</dbReference>
<evidence type="ECO:0000256" key="1">
    <source>
        <dbReference type="ARBA" id="ARBA00037961"/>
    </source>
</evidence>
<dbReference type="InterPro" id="IPR001303">
    <property type="entry name" value="Aldolase_II/adducin_N"/>
</dbReference>
<name>A0A643G4T9_9BURK</name>
<organism evidence="3 4">
    <name type="scientific">Cupriavidus basilensis</name>
    <dbReference type="NCBI Taxonomy" id="68895"/>
    <lineage>
        <taxon>Bacteria</taxon>
        <taxon>Pseudomonadati</taxon>
        <taxon>Pseudomonadota</taxon>
        <taxon>Betaproteobacteria</taxon>
        <taxon>Burkholderiales</taxon>
        <taxon>Burkholderiaceae</taxon>
        <taxon>Cupriavidus</taxon>
    </lineage>
</organism>
<dbReference type="Pfam" id="PF00596">
    <property type="entry name" value="Aldolase_II"/>
    <property type="match status" value="1"/>
</dbReference>
<proteinExistence type="inferred from homology"/>
<dbReference type="InterPro" id="IPR036409">
    <property type="entry name" value="Aldolase_II/adducin_N_sf"/>
</dbReference>
<dbReference type="InterPro" id="IPR051017">
    <property type="entry name" value="Aldolase-II_Adducin_sf"/>
</dbReference>